<name>A0A6J5M910_9CAUD</name>
<protein>
    <submittedName>
        <fullName evidence="1">Uncharacterized protein</fullName>
    </submittedName>
</protein>
<reference evidence="1" key="1">
    <citation type="submission" date="2020-04" db="EMBL/GenBank/DDBJ databases">
        <authorList>
            <person name="Chiriac C."/>
            <person name="Salcher M."/>
            <person name="Ghai R."/>
            <person name="Kavagutti S V."/>
        </authorList>
    </citation>
    <scope>NUCLEOTIDE SEQUENCE</scope>
</reference>
<accession>A0A6J5M910</accession>
<evidence type="ECO:0000313" key="1">
    <source>
        <dbReference type="EMBL" id="CAB4141660.1"/>
    </source>
</evidence>
<proteinExistence type="predicted"/>
<organism evidence="1">
    <name type="scientific">uncultured Caudovirales phage</name>
    <dbReference type="NCBI Taxonomy" id="2100421"/>
    <lineage>
        <taxon>Viruses</taxon>
        <taxon>Duplodnaviria</taxon>
        <taxon>Heunggongvirae</taxon>
        <taxon>Uroviricota</taxon>
        <taxon>Caudoviricetes</taxon>
        <taxon>Peduoviridae</taxon>
        <taxon>Maltschvirus</taxon>
        <taxon>Maltschvirus maltsch</taxon>
    </lineage>
</organism>
<sequence>MKNTRYIPSGYTLYAKDERFGFEVYASTSPRIVAMAFGGKRSKPDWHYRFQDLTRLDAKIAETLSGLMSWEDRKAKHKAQRSAPHDVKVGDVFRCSWGYDQTNIDFYEVTAVLGQMVEIREIGQDRQETEFMQGQCVPLLGSYRGDAMRKKVSMVSGEPSIRIYSFASAYRMKPVAKIADKPLFESSHWTAYA</sequence>
<gene>
    <name evidence="1" type="ORF">UFOVP420_34</name>
</gene>
<dbReference type="EMBL" id="LR796394">
    <property type="protein sequence ID" value="CAB4141660.1"/>
    <property type="molecule type" value="Genomic_DNA"/>
</dbReference>